<evidence type="ECO:0000256" key="4">
    <source>
        <dbReference type="ARBA" id="ARBA00022729"/>
    </source>
</evidence>
<dbReference type="PANTHER" id="PTHR42693:SF42">
    <property type="entry name" value="ARYLSULFATASE G"/>
    <property type="match status" value="1"/>
</dbReference>
<dbReference type="RefSeq" id="WP_200392554.1">
    <property type="nucleotide sequence ID" value="NZ_JAENIO010000041.1"/>
</dbReference>
<dbReference type="InterPro" id="IPR050738">
    <property type="entry name" value="Sulfatase"/>
</dbReference>
<evidence type="ECO:0000256" key="1">
    <source>
        <dbReference type="ARBA" id="ARBA00001913"/>
    </source>
</evidence>
<name>A0A934RSI4_9BACT</name>
<evidence type="ECO:0000313" key="9">
    <source>
        <dbReference type="EMBL" id="MBK1835122.1"/>
    </source>
</evidence>
<evidence type="ECO:0000259" key="8">
    <source>
        <dbReference type="Pfam" id="PF00884"/>
    </source>
</evidence>
<dbReference type="Proteomes" id="UP000604083">
    <property type="component" value="Unassembled WGS sequence"/>
</dbReference>
<dbReference type="EMBL" id="JAENIO010000041">
    <property type="protein sequence ID" value="MBK1835122.1"/>
    <property type="molecule type" value="Genomic_DNA"/>
</dbReference>
<evidence type="ECO:0000313" key="10">
    <source>
        <dbReference type="Proteomes" id="UP000604083"/>
    </source>
</evidence>
<evidence type="ECO:0000256" key="3">
    <source>
        <dbReference type="ARBA" id="ARBA00022723"/>
    </source>
</evidence>
<evidence type="ECO:0000256" key="2">
    <source>
        <dbReference type="ARBA" id="ARBA00008779"/>
    </source>
</evidence>
<keyword evidence="5" id="KW-0378">Hydrolase</keyword>
<comment type="similarity">
    <text evidence="2">Belongs to the sulfatase family.</text>
</comment>
<dbReference type="InterPro" id="IPR017850">
    <property type="entry name" value="Alkaline_phosphatase_core_sf"/>
</dbReference>
<accession>A0A934RSI4</accession>
<gene>
    <name evidence="9" type="ORF">JIN78_13715</name>
</gene>
<dbReference type="SUPFAM" id="SSF53649">
    <property type="entry name" value="Alkaline phosphatase-like"/>
    <property type="match status" value="1"/>
</dbReference>
<comment type="caution">
    <text evidence="9">The sequence shown here is derived from an EMBL/GenBank/DDBJ whole genome shotgun (WGS) entry which is preliminary data.</text>
</comment>
<comment type="cofactor">
    <cofactor evidence="1">
        <name>Ca(2+)</name>
        <dbReference type="ChEBI" id="CHEBI:29108"/>
    </cofactor>
</comment>
<dbReference type="InterPro" id="IPR000917">
    <property type="entry name" value="Sulfatase_N"/>
</dbReference>
<reference evidence="9" key="1">
    <citation type="submission" date="2021-01" db="EMBL/GenBank/DDBJ databases">
        <title>Modified the classification status of verrucomicrobia.</title>
        <authorList>
            <person name="Feng X."/>
        </authorList>
    </citation>
    <scope>NUCLEOTIDE SEQUENCE</scope>
    <source>
        <strain evidence="9">KCTC 12986</strain>
    </source>
</reference>
<feature type="domain" description="Sulfatase N-terminal" evidence="8">
    <location>
        <begin position="21"/>
        <end position="415"/>
    </location>
</feature>
<dbReference type="GO" id="GO:0046872">
    <property type="term" value="F:metal ion binding"/>
    <property type="evidence" value="ECO:0007669"/>
    <property type="project" value="UniProtKB-KW"/>
</dbReference>
<protein>
    <submittedName>
        <fullName evidence="9">Sulfatase</fullName>
    </submittedName>
</protein>
<sequence length="575" mass="62682">MKFVFVLLGLGLVTLSASPRPNLVFILADDLGWTDLRTGGKGPNVLAGVDYGSTSYQTPNLARLAEEGLSFTHCYVQPNCAPTRAAIFSGQYPARSGNGVYNVQSLNRGIGQPPLLGPEQNEDVPASHHTLAEALSEAGYVTAHFGKYHIGGHEGGAATLPEEQGFDFNFGGHQSGHPRSYTAGENGFHPTVGPGLNPFAQPYSESYVEQVLQGPQKNPLHRRALARPDLFPQARANDPGALVGKGKHLTDAMADAAASFLQSHGKSERAADPFYLQFHLYAVHTPIQPRRDLSQKYQSLPLTGAHQDASYAALVEGLDQTVGRLLDALEDPNGDGRKDDSLTKNTVVIFCSDNGGHVGPTANQPLRHRKGSHWEGGIRVPLIIRQPGTIPSGEQSDTLVHAVDFYPTLLELAGAKLKEDLTFDGISLARHLSGPAKTPRAREPIFYHFPGYLDHRSRPLNAVIKRTRGATYKLLYHYDLLYQGNPRSKVDREEGLPVLEQPWQLFNLDEDLSEKKDLLATADAPTAGNRAIARELAADLSAWLGQEGEDWNPKPVIERATGRPLPFPDQKTLRK</sequence>
<keyword evidence="6" id="KW-0106">Calcium</keyword>
<dbReference type="GO" id="GO:0004065">
    <property type="term" value="F:arylsulfatase activity"/>
    <property type="evidence" value="ECO:0007669"/>
    <property type="project" value="TreeGrafter"/>
</dbReference>
<dbReference type="CDD" id="cd16144">
    <property type="entry name" value="ARS_like"/>
    <property type="match status" value="1"/>
</dbReference>
<feature type="region of interest" description="Disordered" evidence="7">
    <location>
        <begin position="548"/>
        <end position="575"/>
    </location>
</feature>
<keyword evidence="4" id="KW-0732">Signal</keyword>
<dbReference type="Pfam" id="PF00884">
    <property type="entry name" value="Sulfatase"/>
    <property type="match status" value="1"/>
</dbReference>
<dbReference type="AlphaFoldDB" id="A0A934RSI4"/>
<keyword evidence="10" id="KW-1185">Reference proteome</keyword>
<dbReference type="PANTHER" id="PTHR42693">
    <property type="entry name" value="ARYLSULFATASE FAMILY MEMBER"/>
    <property type="match status" value="1"/>
</dbReference>
<organism evidence="9 10">
    <name type="scientific">Roseibacillus ishigakijimensis</name>
    <dbReference type="NCBI Taxonomy" id="454146"/>
    <lineage>
        <taxon>Bacteria</taxon>
        <taxon>Pseudomonadati</taxon>
        <taxon>Verrucomicrobiota</taxon>
        <taxon>Verrucomicrobiia</taxon>
        <taxon>Verrucomicrobiales</taxon>
        <taxon>Verrucomicrobiaceae</taxon>
        <taxon>Roseibacillus</taxon>
    </lineage>
</organism>
<dbReference type="Gene3D" id="3.40.720.10">
    <property type="entry name" value="Alkaline Phosphatase, subunit A"/>
    <property type="match status" value="1"/>
</dbReference>
<evidence type="ECO:0000256" key="5">
    <source>
        <dbReference type="ARBA" id="ARBA00022801"/>
    </source>
</evidence>
<evidence type="ECO:0000256" key="6">
    <source>
        <dbReference type="ARBA" id="ARBA00022837"/>
    </source>
</evidence>
<evidence type="ECO:0000256" key="7">
    <source>
        <dbReference type="SAM" id="MobiDB-lite"/>
    </source>
</evidence>
<keyword evidence="3" id="KW-0479">Metal-binding</keyword>
<proteinExistence type="inferred from homology"/>